<gene>
    <name evidence="1" type="ORF">D0Z08_27065</name>
</gene>
<name>A0A417XTY2_9ACTN</name>
<accession>A0A417XTY2</accession>
<evidence type="ECO:0000313" key="1">
    <source>
        <dbReference type="EMBL" id="RHW23912.1"/>
    </source>
</evidence>
<keyword evidence="2" id="KW-1185">Reference proteome</keyword>
<dbReference type="EMBL" id="QXGH01000038">
    <property type="protein sequence ID" value="RHW23912.1"/>
    <property type="molecule type" value="Genomic_DNA"/>
</dbReference>
<dbReference type="AlphaFoldDB" id="A0A417XTY2"/>
<evidence type="ECO:0000313" key="2">
    <source>
        <dbReference type="Proteomes" id="UP000283644"/>
    </source>
</evidence>
<protein>
    <submittedName>
        <fullName evidence="1">Uncharacterized protein</fullName>
    </submittedName>
</protein>
<reference evidence="1 2" key="1">
    <citation type="submission" date="2018-09" db="EMBL/GenBank/DDBJ databases">
        <title>Genome sequencing of Nocardioides immobilis CCTCC AB 2017083 for comparison to Nocardioides silvaticus.</title>
        <authorList>
            <person name="Li C."/>
            <person name="Wang G."/>
        </authorList>
    </citation>
    <scope>NUCLEOTIDE SEQUENCE [LARGE SCALE GENOMIC DNA]</scope>
    <source>
        <strain evidence="1 2">CCTCC AB 2017083</strain>
    </source>
</reference>
<dbReference type="Proteomes" id="UP000283644">
    <property type="component" value="Unassembled WGS sequence"/>
</dbReference>
<proteinExistence type="predicted"/>
<comment type="caution">
    <text evidence="1">The sequence shown here is derived from an EMBL/GenBank/DDBJ whole genome shotgun (WGS) entry which is preliminary data.</text>
</comment>
<organism evidence="1 2">
    <name type="scientific">Nocardioides immobilis</name>
    <dbReference type="NCBI Taxonomy" id="2049295"/>
    <lineage>
        <taxon>Bacteria</taxon>
        <taxon>Bacillati</taxon>
        <taxon>Actinomycetota</taxon>
        <taxon>Actinomycetes</taxon>
        <taxon>Propionibacteriales</taxon>
        <taxon>Nocardioidaceae</taxon>
        <taxon>Nocardioides</taxon>
    </lineage>
</organism>
<sequence length="88" mass="9679">MLVGQVLMPLYLSPGLAYVGQGVARDRMLIGPLALTAVWCLTYWQESLANLTGPRFAYNAALVDRESPRVSWRLDYLEPAPGQDGARA</sequence>